<dbReference type="SUPFAM" id="SSF103473">
    <property type="entry name" value="MFS general substrate transporter"/>
    <property type="match status" value="1"/>
</dbReference>
<feature type="transmembrane region" description="Helical" evidence="7">
    <location>
        <begin position="20"/>
        <end position="42"/>
    </location>
</feature>
<feature type="transmembrane region" description="Helical" evidence="7">
    <location>
        <begin position="54"/>
        <end position="73"/>
    </location>
</feature>
<evidence type="ECO:0000256" key="6">
    <source>
        <dbReference type="SAM" id="MobiDB-lite"/>
    </source>
</evidence>
<feature type="transmembrane region" description="Helical" evidence="7">
    <location>
        <begin position="311"/>
        <end position="332"/>
    </location>
</feature>
<evidence type="ECO:0000313" key="9">
    <source>
        <dbReference type="Proteomes" id="UP001064933"/>
    </source>
</evidence>
<dbReference type="EMBL" id="CP104562">
    <property type="protein sequence ID" value="UXH79946.1"/>
    <property type="molecule type" value="Genomic_DNA"/>
</dbReference>
<evidence type="ECO:0000256" key="4">
    <source>
        <dbReference type="ARBA" id="ARBA00022989"/>
    </source>
</evidence>
<proteinExistence type="predicted"/>
<keyword evidence="9" id="KW-1185">Reference proteome</keyword>
<organism evidence="8 9">
    <name type="scientific">Roseateles amylovorans</name>
    <dbReference type="NCBI Taxonomy" id="2978473"/>
    <lineage>
        <taxon>Bacteria</taxon>
        <taxon>Pseudomonadati</taxon>
        <taxon>Pseudomonadota</taxon>
        <taxon>Betaproteobacteria</taxon>
        <taxon>Burkholderiales</taxon>
        <taxon>Sphaerotilaceae</taxon>
        <taxon>Roseateles</taxon>
    </lineage>
</organism>
<feature type="transmembrane region" description="Helical" evidence="7">
    <location>
        <begin position="173"/>
        <end position="191"/>
    </location>
</feature>
<sequence length="552" mass="57885">MNALSPSPSIQTGFSPSRAAIGALLGLTQGFGLYLVSNNLGAIQGSLGATAAEASWLTTAYFATALWASLLITKIRLQVGLRIFTVASLWLFLGVAVLHQLADNLGSALAVRAALGLAAAPLSTLAIYYMLEALPPRWAPVALLAGFTFLQLPGPLSRVLAPDLLVSGRWQGLFLLDVALALLSLAAIHAVPLKPQPRQPVFGRGDLLSVPLYAVGLVLLCVVVSQGRLAWWADAPWLGACLAGAIACLGLYVLVDLNRVSPLLDLRWLTQPYMLRFVAGVLLFRIVLSEQNVGVVGLMSALGQTNEQMQLLFALVSVGLVAGFALAPVIAARCGTPWLSVLAAALVVVAAVMDSEASALSRPEQFHLSQGLMAVALGLFFSASLLLGFGPVMAEGGQHLVSLLAAFSGAQLMGSLFGSAWASTFVAQRQTWHVHALTEQMATGNPLLAQQVAHVSGWAGQLTGDPVSRAQQGLALLLQQITRESTVLAYNDLFQRMALLAAAMTLWLTVLAWRAHRRRVHDSGTSPSSPASPPASPPASGASTASASPRSV</sequence>
<dbReference type="Gene3D" id="1.20.1250.20">
    <property type="entry name" value="MFS general substrate transporter like domains"/>
    <property type="match status" value="1"/>
</dbReference>
<name>A0ABY6B5C1_9BURK</name>
<feature type="transmembrane region" description="Helical" evidence="7">
    <location>
        <begin position="79"/>
        <end position="98"/>
    </location>
</feature>
<evidence type="ECO:0000256" key="3">
    <source>
        <dbReference type="ARBA" id="ARBA00022692"/>
    </source>
</evidence>
<feature type="transmembrane region" description="Helical" evidence="7">
    <location>
        <begin position="275"/>
        <end position="299"/>
    </location>
</feature>
<dbReference type="InterPro" id="IPR036259">
    <property type="entry name" value="MFS_trans_sf"/>
</dbReference>
<feature type="transmembrane region" description="Helical" evidence="7">
    <location>
        <begin position="237"/>
        <end position="255"/>
    </location>
</feature>
<feature type="transmembrane region" description="Helical" evidence="7">
    <location>
        <begin position="338"/>
        <end position="360"/>
    </location>
</feature>
<feature type="region of interest" description="Disordered" evidence="6">
    <location>
        <begin position="521"/>
        <end position="552"/>
    </location>
</feature>
<gene>
    <name evidence="8" type="ORF">N4261_08735</name>
</gene>
<feature type="transmembrane region" description="Helical" evidence="7">
    <location>
        <begin position="137"/>
        <end position="161"/>
    </location>
</feature>
<dbReference type="Proteomes" id="UP001064933">
    <property type="component" value="Chromosome"/>
</dbReference>
<reference evidence="8" key="1">
    <citation type="submission" date="2022-10" db="EMBL/GenBank/DDBJ databases">
        <title>Characterization and whole genome sequencing of a new Roseateles species, isolated from fresh water.</title>
        <authorList>
            <person name="Guliayeva D.Y."/>
            <person name="Akhremchuk A.E."/>
            <person name="Sikolenko M.A."/>
            <person name="Valentovich L.N."/>
            <person name="Sidarenka A.V."/>
        </authorList>
    </citation>
    <scope>NUCLEOTIDE SEQUENCE</scope>
    <source>
        <strain evidence="8">BIM B-1768</strain>
    </source>
</reference>
<feature type="transmembrane region" description="Helical" evidence="7">
    <location>
        <begin position="372"/>
        <end position="394"/>
    </location>
</feature>
<feature type="transmembrane region" description="Helical" evidence="7">
    <location>
        <begin position="211"/>
        <end position="230"/>
    </location>
</feature>
<evidence type="ECO:0000256" key="5">
    <source>
        <dbReference type="ARBA" id="ARBA00023136"/>
    </source>
</evidence>
<accession>A0ABY6B5C1</accession>
<keyword evidence="4 7" id="KW-1133">Transmembrane helix</keyword>
<evidence type="ECO:0000256" key="1">
    <source>
        <dbReference type="ARBA" id="ARBA00004127"/>
    </source>
</evidence>
<feature type="transmembrane region" description="Helical" evidence="7">
    <location>
        <begin position="110"/>
        <end position="131"/>
    </location>
</feature>
<dbReference type="PANTHER" id="PTHR23501">
    <property type="entry name" value="MAJOR FACILITATOR SUPERFAMILY"/>
    <property type="match status" value="1"/>
</dbReference>
<keyword evidence="2" id="KW-0813">Transport</keyword>
<dbReference type="RefSeq" id="WP_261759764.1">
    <property type="nucleotide sequence ID" value="NZ_CP104562.2"/>
</dbReference>
<comment type="subcellular location">
    <subcellularLocation>
        <location evidence="1">Endomembrane system</location>
        <topology evidence="1">Multi-pass membrane protein</topology>
    </subcellularLocation>
</comment>
<feature type="compositionally biased region" description="Low complexity" evidence="6">
    <location>
        <begin position="538"/>
        <end position="552"/>
    </location>
</feature>
<evidence type="ECO:0000313" key="8">
    <source>
        <dbReference type="EMBL" id="UXH79946.1"/>
    </source>
</evidence>
<feature type="transmembrane region" description="Helical" evidence="7">
    <location>
        <begin position="493"/>
        <end position="513"/>
    </location>
</feature>
<dbReference type="PANTHER" id="PTHR23501:SF191">
    <property type="entry name" value="VACUOLAR BASIC AMINO ACID TRANSPORTER 4"/>
    <property type="match status" value="1"/>
</dbReference>
<evidence type="ECO:0000256" key="2">
    <source>
        <dbReference type="ARBA" id="ARBA00022448"/>
    </source>
</evidence>
<keyword evidence="3 7" id="KW-0812">Transmembrane</keyword>
<keyword evidence="5 7" id="KW-0472">Membrane</keyword>
<protein>
    <submittedName>
        <fullName evidence="8">MFS transporter</fullName>
    </submittedName>
</protein>
<evidence type="ECO:0000256" key="7">
    <source>
        <dbReference type="SAM" id="Phobius"/>
    </source>
</evidence>